<evidence type="ECO:0000313" key="2">
    <source>
        <dbReference type="EMBL" id="MBU2760032.1"/>
    </source>
</evidence>
<accession>A0ABS5ZY28</accession>
<feature type="chain" id="PRO_5046032475" evidence="1">
    <location>
        <begin position="24"/>
        <end position="237"/>
    </location>
</feature>
<keyword evidence="1" id="KW-0732">Signal</keyword>
<name>A0ABS5ZY28_9PROT</name>
<sequence>MLKEMIVAFSFLATFLAISPALAGDNVQRTSSISKMTPIPKKNSMLDMKFSETQRLIQEASDFVGKKFITNSWLTINQKINSPPEILSDALCDRMQSVAGKWSHVVQGVFVEGGIIPGQALVTAFVVLNARHQVLAVGGISVGTIGENDGNPLDATDPNKVDIFYKSRTDLQTALPQINGFARFYIKSFDNPSSPATNPPSTFIERQYDLGRCSAGKTGKHIDVETCLKQTRTLPVN</sequence>
<keyword evidence="3" id="KW-1185">Reference proteome</keyword>
<dbReference type="Proteomes" id="UP000755654">
    <property type="component" value="Unassembled WGS sequence"/>
</dbReference>
<dbReference type="RefSeq" id="WP_215883687.1">
    <property type="nucleotide sequence ID" value="NZ_JAAOMP010000085.1"/>
</dbReference>
<proteinExistence type="predicted"/>
<dbReference type="EMBL" id="JAAOMP010000085">
    <property type="protein sequence ID" value="MBU2760032.1"/>
    <property type="molecule type" value="Genomic_DNA"/>
</dbReference>
<evidence type="ECO:0000313" key="3">
    <source>
        <dbReference type="Proteomes" id="UP000755654"/>
    </source>
</evidence>
<protein>
    <submittedName>
        <fullName evidence="2">Uncharacterized protein</fullName>
    </submittedName>
</protein>
<feature type="signal peptide" evidence="1">
    <location>
        <begin position="1"/>
        <end position="23"/>
    </location>
</feature>
<comment type="caution">
    <text evidence="2">The sequence shown here is derived from an EMBL/GenBank/DDBJ whole genome shotgun (WGS) entry which is preliminary data.</text>
</comment>
<gene>
    <name evidence="2" type="ORF">HAP95_07690</name>
</gene>
<reference evidence="2 3" key="1">
    <citation type="journal article" date="2021" name="ISME J.">
        <title>Genomic evolution of the class Acidithiobacillia: deep-branching Proteobacteria living in extreme acidic conditions.</title>
        <authorList>
            <person name="Moya-Beltran A."/>
            <person name="Beard S."/>
            <person name="Rojas-Villalobos C."/>
            <person name="Issotta F."/>
            <person name="Gallardo Y."/>
            <person name="Ulloa R."/>
            <person name="Giaveno A."/>
            <person name="Degli Esposti M."/>
            <person name="Johnson D.B."/>
            <person name="Quatrini R."/>
        </authorList>
    </citation>
    <scope>NUCLEOTIDE SEQUENCE [LARGE SCALE GENOMIC DNA]</scope>
    <source>
        <strain evidence="2 3">RW2</strain>
    </source>
</reference>
<organism evidence="2 3">
    <name type="scientific">Acidithiobacillus sulfurivorans</name>
    <dbReference type="NCBI Taxonomy" id="1958756"/>
    <lineage>
        <taxon>Bacteria</taxon>
        <taxon>Pseudomonadati</taxon>
        <taxon>Pseudomonadota</taxon>
        <taxon>Acidithiobacillia</taxon>
        <taxon>Acidithiobacillales</taxon>
        <taxon>Acidithiobacillaceae</taxon>
        <taxon>Acidithiobacillus</taxon>
    </lineage>
</organism>
<evidence type="ECO:0000256" key="1">
    <source>
        <dbReference type="SAM" id="SignalP"/>
    </source>
</evidence>